<gene>
    <name evidence="5" type="ORF">glysoja_041020</name>
</gene>
<dbReference type="InterPro" id="IPR036426">
    <property type="entry name" value="Bulb-type_lectin_dom_sf"/>
</dbReference>
<evidence type="ECO:0000256" key="2">
    <source>
        <dbReference type="ARBA" id="ARBA00022729"/>
    </source>
</evidence>
<dbReference type="EMBL" id="KN642634">
    <property type="protein sequence ID" value="KHN45191.1"/>
    <property type="molecule type" value="Genomic_DNA"/>
</dbReference>
<dbReference type="PROSITE" id="PS50891">
    <property type="entry name" value="LOB"/>
    <property type="match status" value="1"/>
</dbReference>
<protein>
    <submittedName>
        <fullName evidence="5">LOB domain-containing protein 16</fullName>
    </submittedName>
</protein>
<dbReference type="GO" id="GO:0009755">
    <property type="term" value="P:hormone-mediated signaling pathway"/>
    <property type="evidence" value="ECO:0007669"/>
    <property type="project" value="TreeGrafter"/>
</dbReference>
<keyword evidence="3" id="KW-1015">Disulfide bond</keyword>
<dbReference type="PANTHER" id="PTHR31529:SF23">
    <property type="entry name" value="LOB DOMAIN-CONTAINING PROTEIN 16"/>
    <property type="match status" value="1"/>
</dbReference>
<evidence type="ECO:0000313" key="5">
    <source>
        <dbReference type="EMBL" id="KHN45191.1"/>
    </source>
</evidence>
<dbReference type="Proteomes" id="UP000053555">
    <property type="component" value="Unassembled WGS sequence"/>
</dbReference>
<dbReference type="SUPFAM" id="SSF51110">
    <property type="entry name" value="alpha-D-mannose-specific plant lectins"/>
    <property type="match status" value="1"/>
</dbReference>
<dbReference type="GO" id="GO:0005634">
    <property type="term" value="C:nucleus"/>
    <property type="evidence" value="ECO:0007669"/>
    <property type="project" value="TreeGrafter"/>
</dbReference>
<name>A0A0B2SEK3_GLYSO</name>
<evidence type="ECO:0000256" key="3">
    <source>
        <dbReference type="ARBA" id="ARBA00023157"/>
    </source>
</evidence>
<proteinExistence type="inferred from homology"/>
<dbReference type="PANTHER" id="PTHR31529">
    <property type="entry name" value="LOB DOMAIN CONTAINING PROTEIN"/>
    <property type="match status" value="1"/>
</dbReference>
<comment type="similarity">
    <text evidence="1">Belongs to the LOB domain-containing protein family.</text>
</comment>
<organism evidence="5">
    <name type="scientific">Glycine soja</name>
    <name type="common">Wild soybean</name>
    <dbReference type="NCBI Taxonomy" id="3848"/>
    <lineage>
        <taxon>Eukaryota</taxon>
        <taxon>Viridiplantae</taxon>
        <taxon>Streptophyta</taxon>
        <taxon>Embryophyta</taxon>
        <taxon>Tracheophyta</taxon>
        <taxon>Spermatophyta</taxon>
        <taxon>Magnoliopsida</taxon>
        <taxon>eudicotyledons</taxon>
        <taxon>Gunneridae</taxon>
        <taxon>Pentapetalae</taxon>
        <taxon>rosids</taxon>
        <taxon>fabids</taxon>
        <taxon>Fabales</taxon>
        <taxon>Fabaceae</taxon>
        <taxon>Papilionoideae</taxon>
        <taxon>50 kb inversion clade</taxon>
        <taxon>NPAAA clade</taxon>
        <taxon>indigoferoid/millettioid clade</taxon>
        <taxon>Phaseoleae</taxon>
        <taxon>Glycine</taxon>
        <taxon>Glycine subgen. Soja</taxon>
    </lineage>
</organism>
<dbReference type="InterPro" id="IPR004883">
    <property type="entry name" value="LOB"/>
</dbReference>
<evidence type="ECO:0000259" key="4">
    <source>
        <dbReference type="PROSITE" id="PS50891"/>
    </source>
</evidence>
<feature type="domain" description="LOB" evidence="4">
    <location>
        <begin position="15"/>
        <end position="117"/>
    </location>
</feature>
<sequence>MASASGNGVSNGSGSPCGACKFLRRRCATDCIFAPYFCSEQGPARFAAIHKVFGASNISKLLLHIPTHDRCEAVVTITYEAQARIRDPVYGCVSHIFALQQQEELQFKLLSLGNFMLQMQDDGNLVLKACQWSDPAYWYTSTTTRNVNLEFNATSALLHLVSGSKNTYPLTKNTSTPMEDYYHRTTIYGKGNFHQYAYHRKNGTGWRRVWKAVEDPCRLNLVCGVYGLCTCKICENEPTFY</sequence>
<evidence type="ECO:0000256" key="1">
    <source>
        <dbReference type="ARBA" id="ARBA00005474"/>
    </source>
</evidence>
<dbReference type="GO" id="GO:0045893">
    <property type="term" value="P:positive regulation of DNA-templated transcription"/>
    <property type="evidence" value="ECO:0007669"/>
    <property type="project" value="TreeGrafter"/>
</dbReference>
<dbReference type="AlphaFoldDB" id="A0A0B2SEK3"/>
<dbReference type="Pfam" id="PF03195">
    <property type="entry name" value="LOB"/>
    <property type="match status" value="1"/>
</dbReference>
<keyword evidence="2" id="KW-0732">Signal</keyword>
<dbReference type="Gene3D" id="2.90.10.10">
    <property type="entry name" value="Bulb-type lectin domain"/>
    <property type="match status" value="1"/>
</dbReference>
<accession>A0A0B2SEK3</accession>
<reference evidence="5" key="1">
    <citation type="submission" date="2014-07" db="EMBL/GenBank/DDBJ databases">
        <title>Identification of a novel salt tolerance gene in wild soybean by whole-genome sequencing.</title>
        <authorList>
            <person name="Lam H.-M."/>
            <person name="Qi X."/>
            <person name="Li M.-W."/>
            <person name="Liu X."/>
            <person name="Xie M."/>
            <person name="Ni M."/>
            <person name="Xu X."/>
        </authorList>
    </citation>
    <scope>NUCLEOTIDE SEQUENCE [LARGE SCALE GENOMIC DNA]</scope>
    <source>
        <tissue evidence="5">Root</tissue>
    </source>
</reference>